<evidence type="ECO:0000313" key="2">
    <source>
        <dbReference type="Proteomes" id="UP000805193"/>
    </source>
</evidence>
<comment type="caution">
    <text evidence="1">The sequence shown here is derived from an EMBL/GenBank/DDBJ whole genome shotgun (WGS) entry which is preliminary data.</text>
</comment>
<name>A0AC60PM52_IXOPE</name>
<dbReference type="EMBL" id="JABSTQ010010303">
    <property type="protein sequence ID" value="KAG0421893.1"/>
    <property type="molecule type" value="Genomic_DNA"/>
</dbReference>
<sequence length="188" mass="20846">MYHSEDWMLQIKRTQPTDAGDYECQINMHPLISYFVRLTVLDDAVPSMHFVQLIARARILESPDLFINSGSSINVSRAIEHSPEPTVFVFWYHNDHMINYDAAKGQNAYVSSLFIRNARPQDSSNYTCGPSNADSTSVVVHVLNGEKLAAMQHDLSPSGALRRVTLDSSLVLCAVLTTLGASSRLTSS</sequence>
<gene>
    <name evidence="1" type="ORF">HPB47_002246</name>
</gene>
<proteinExistence type="predicted"/>
<organism evidence="1 2">
    <name type="scientific">Ixodes persulcatus</name>
    <name type="common">Taiga tick</name>
    <dbReference type="NCBI Taxonomy" id="34615"/>
    <lineage>
        <taxon>Eukaryota</taxon>
        <taxon>Metazoa</taxon>
        <taxon>Ecdysozoa</taxon>
        <taxon>Arthropoda</taxon>
        <taxon>Chelicerata</taxon>
        <taxon>Arachnida</taxon>
        <taxon>Acari</taxon>
        <taxon>Parasitiformes</taxon>
        <taxon>Ixodida</taxon>
        <taxon>Ixodoidea</taxon>
        <taxon>Ixodidae</taxon>
        <taxon>Ixodinae</taxon>
        <taxon>Ixodes</taxon>
    </lineage>
</organism>
<evidence type="ECO:0000313" key="1">
    <source>
        <dbReference type="EMBL" id="KAG0421893.1"/>
    </source>
</evidence>
<keyword evidence="2" id="KW-1185">Reference proteome</keyword>
<reference evidence="1 2" key="1">
    <citation type="journal article" date="2020" name="Cell">
        <title>Large-Scale Comparative Analyses of Tick Genomes Elucidate Their Genetic Diversity and Vector Capacities.</title>
        <authorList>
            <consortium name="Tick Genome and Microbiome Consortium (TIGMIC)"/>
            <person name="Jia N."/>
            <person name="Wang J."/>
            <person name="Shi W."/>
            <person name="Du L."/>
            <person name="Sun Y."/>
            <person name="Zhan W."/>
            <person name="Jiang J.F."/>
            <person name="Wang Q."/>
            <person name="Zhang B."/>
            <person name="Ji P."/>
            <person name="Bell-Sakyi L."/>
            <person name="Cui X.M."/>
            <person name="Yuan T.T."/>
            <person name="Jiang B.G."/>
            <person name="Yang W.F."/>
            <person name="Lam T.T."/>
            <person name="Chang Q.C."/>
            <person name="Ding S.J."/>
            <person name="Wang X.J."/>
            <person name="Zhu J.G."/>
            <person name="Ruan X.D."/>
            <person name="Zhao L."/>
            <person name="Wei J.T."/>
            <person name="Ye R.Z."/>
            <person name="Que T.C."/>
            <person name="Du C.H."/>
            <person name="Zhou Y.H."/>
            <person name="Cheng J.X."/>
            <person name="Dai P.F."/>
            <person name="Guo W.B."/>
            <person name="Han X.H."/>
            <person name="Huang E.J."/>
            <person name="Li L.F."/>
            <person name="Wei W."/>
            <person name="Gao Y.C."/>
            <person name="Liu J.Z."/>
            <person name="Shao H.Z."/>
            <person name="Wang X."/>
            <person name="Wang C.C."/>
            <person name="Yang T.C."/>
            <person name="Huo Q.B."/>
            <person name="Li W."/>
            <person name="Chen H.Y."/>
            <person name="Chen S.E."/>
            <person name="Zhou L.G."/>
            <person name="Ni X.B."/>
            <person name="Tian J.H."/>
            <person name="Sheng Y."/>
            <person name="Liu T."/>
            <person name="Pan Y.S."/>
            <person name="Xia L.Y."/>
            <person name="Li J."/>
            <person name="Zhao F."/>
            <person name="Cao W.C."/>
        </authorList>
    </citation>
    <scope>NUCLEOTIDE SEQUENCE [LARGE SCALE GENOMIC DNA]</scope>
    <source>
        <strain evidence="1">Iper-2018</strain>
    </source>
</reference>
<dbReference type="Proteomes" id="UP000805193">
    <property type="component" value="Unassembled WGS sequence"/>
</dbReference>
<accession>A0AC60PM52</accession>
<protein>
    <submittedName>
        <fullName evidence="1">Uncharacterized protein</fullName>
    </submittedName>
</protein>